<comment type="subcellular location">
    <subcellularLocation>
        <location evidence="2">Lysosome</location>
    </subcellularLocation>
</comment>
<organism evidence="5">
    <name type="scientific">Lygus hesperus</name>
    <name type="common">Western plant bug</name>
    <dbReference type="NCBI Taxonomy" id="30085"/>
    <lineage>
        <taxon>Eukaryota</taxon>
        <taxon>Metazoa</taxon>
        <taxon>Ecdysozoa</taxon>
        <taxon>Arthropoda</taxon>
        <taxon>Hexapoda</taxon>
        <taxon>Insecta</taxon>
        <taxon>Pterygota</taxon>
        <taxon>Neoptera</taxon>
        <taxon>Paraneoptera</taxon>
        <taxon>Hemiptera</taxon>
        <taxon>Heteroptera</taxon>
        <taxon>Panheteroptera</taxon>
        <taxon>Cimicomorpha</taxon>
        <taxon>Miridae</taxon>
        <taxon>Mirini</taxon>
        <taxon>Lygus</taxon>
    </lineage>
</organism>
<protein>
    <recommendedName>
        <fullName evidence="2">GATOR complex protein NPRL3</fullName>
    </recommendedName>
    <alternativeName>
        <fullName evidence="2">Nitrogen permease regulator 3-like protein</fullName>
    </alternativeName>
</protein>
<dbReference type="GO" id="GO:0005764">
    <property type="term" value="C:lysosome"/>
    <property type="evidence" value="ECO:0007669"/>
    <property type="project" value="UniProtKB-SubCell"/>
</dbReference>
<dbReference type="Pfam" id="PF03666">
    <property type="entry name" value="NPR3"/>
    <property type="match status" value="2"/>
</dbReference>
<dbReference type="EMBL" id="GBHO01019285">
    <property type="protein sequence ID" value="JAG24319.1"/>
    <property type="molecule type" value="Transcribed_RNA"/>
</dbReference>
<dbReference type="InterPro" id="IPR005365">
    <property type="entry name" value="Npr3"/>
</dbReference>
<evidence type="ECO:0000256" key="3">
    <source>
        <dbReference type="SAM" id="MobiDB-lite"/>
    </source>
</evidence>
<dbReference type="InterPro" id="IPR056603">
    <property type="entry name" value="HTH_NPRL3"/>
</dbReference>
<comment type="similarity">
    <text evidence="1 2">Belongs to the NPR3 family.</text>
</comment>
<dbReference type="AlphaFoldDB" id="A0A0A9XWM4"/>
<dbReference type="Pfam" id="PF24064">
    <property type="entry name" value="HTH_NPRL3"/>
    <property type="match status" value="1"/>
</dbReference>
<dbReference type="PANTHER" id="PTHR13153:SF5">
    <property type="entry name" value="GATOR COMPLEX PROTEIN NPRL3"/>
    <property type="match status" value="1"/>
</dbReference>
<evidence type="ECO:0000256" key="1">
    <source>
        <dbReference type="ARBA" id="ARBA00010546"/>
    </source>
</evidence>
<dbReference type="GO" id="GO:0010508">
    <property type="term" value="P:positive regulation of autophagy"/>
    <property type="evidence" value="ECO:0007669"/>
    <property type="project" value="TreeGrafter"/>
</dbReference>
<dbReference type="GO" id="GO:0034198">
    <property type="term" value="P:cellular response to amino acid starvation"/>
    <property type="evidence" value="ECO:0007669"/>
    <property type="project" value="UniProtKB-UniRule"/>
</dbReference>
<evidence type="ECO:0000259" key="4">
    <source>
        <dbReference type="Pfam" id="PF24064"/>
    </source>
</evidence>
<evidence type="ECO:0000256" key="2">
    <source>
        <dbReference type="RuleBase" id="RU368069"/>
    </source>
</evidence>
<reference evidence="6" key="3">
    <citation type="journal article" date="2016" name="Gigascience">
        <title>De novo construction of an expanded transcriptome assembly for the western tarnished plant bug, Lygus hesperus.</title>
        <authorList>
            <person name="Tassone E.E."/>
            <person name="Geib S.M."/>
            <person name="Hall B."/>
            <person name="Fabrick J.A."/>
            <person name="Brent C.S."/>
            <person name="Hull J.J."/>
        </authorList>
    </citation>
    <scope>NUCLEOTIDE SEQUENCE</scope>
</reference>
<gene>
    <name evidence="5" type="primary">Nprl3_3</name>
    <name evidence="6" type="synonym">Nprl3_0</name>
    <name evidence="5" type="ORF">CM83_38434</name>
    <name evidence="6" type="ORF">g.51151</name>
</gene>
<proteinExistence type="inferred from homology"/>
<reference evidence="5" key="2">
    <citation type="submission" date="2014-07" db="EMBL/GenBank/DDBJ databases">
        <authorList>
            <person name="Hull J."/>
        </authorList>
    </citation>
    <scope>NUCLEOTIDE SEQUENCE</scope>
</reference>
<sequence length="550" mass="61951">MDADPLSIFLVKSDSKGDRLLFKYPYKKSGPGTSKDGVGGDGQSSWRRKTNPYSLILPDDSHSKDFRGGFPDEVLSNLFAVKQELCDAKFELKVNNVRFVGHPTLVQNCSRKVPKSPSKPIMLVNVVFALQAPASHSIVKCYYELSKQLGVALRHEERRSGYLTQQIKLMIAAQDDRAEDSNPDNYKTFEVIVDQCSLAKDLKKVYDDLCNHGLVQLRVNGWVYVGFCLPHKVHYLHNRTVKVSPEAITKYMENVKPYHGMLLLVDAATLMDSLVPDCSPTLTRLIKIYTPLKSLQTLAADADLTLRMVCNLASHLVYWGKAIIIYPLCESNVYMAAPNNVIHTSSPLVEKFGETFPGQNLIQTIAEFSFPTSIRQMMSPINGNDHCNAQVIIWLLQHRLLLQLHTYIYYMPTNRGLPQQEQASGGGGKSEGSICELSTPSETMSLSGLESDGESAGEDNGNWETEDFLARLSPEERTTLINIPASPHQLKLLIRLIQLNYLLGDHHLEDIMYLENLRRSQLLQLLDKFREVLITCEAEDPTLDMFYPQR</sequence>
<keyword evidence="2" id="KW-0732">Signal</keyword>
<evidence type="ECO:0000313" key="5">
    <source>
        <dbReference type="EMBL" id="JAG24319.1"/>
    </source>
</evidence>
<accession>A0A0A9XWM4</accession>
<dbReference type="PANTHER" id="PTHR13153">
    <property type="entry name" value="CGTHBA PROTEIN -14 GENE PROTEIN"/>
    <property type="match status" value="1"/>
</dbReference>
<comment type="function">
    <text evidence="2">As a component of the GATOR1 complex functions as an inhibitor of the amino acid-sensing branch of the TORC1 pathway.</text>
</comment>
<feature type="domain" description="GATOR1 complex protein NPRL3 C-terminal HTH" evidence="4">
    <location>
        <begin position="475"/>
        <end position="534"/>
    </location>
</feature>
<dbReference type="EMBL" id="GDHC01013399">
    <property type="protein sequence ID" value="JAQ05230.1"/>
    <property type="molecule type" value="Transcribed_RNA"/>
</dbReference>
<feature type="region of interest" description="Disordered" evidence="3">
    <location>
        <begin position="443"/>
        <end position="462"/>
    </location>
</feature>
<dbReference type="GO" id="GO:0038202">
    <property type="term" value="P:TORC1 signaling"/>
    <property type="evidence" value="ECO:0007669"/>
    <property type="project" value="TreeGrafter"/>
</dbReference>
<reference evidence="5" key="1">
    <citation type="journal article" date="2014" name="PLoS ONE">
        <title>Transcriptome-Based Identification of ABC Transporters in the Western Tarnished Plant Bug Lygus hesperus.</title>
        <authorList>
            <person name="Hull J.J."/>
            <person name="Chaney K."/>
            <person name="Geib S.M."/>
            <person name="Fabrick J.A."/>
            <person name="Brent C.S."/>
            <person name="Walsh D."/>
            <person name="Lavine L.C."/>
        </authorList>
    </citation>
    <scope>NUCLEOTIDE SEQUENCE</scope>
</reference>
<name>A0A0A9XWM4_LYGHE</name>
<evidence type="ECO:0000313" key="6">
    <source>
        <dbReference type="EMBL" id="JAQ05230.1"/>
    </source>
</evidence>
<dbReference type="GO" id="GO:1904262">
    <property type="term" value="P:negative regulation of TORC1 signaling"/>
    <property type="evidence" value="ECO:0007669"/>
    <property type="project" value="TreeGrafter"/>
</dbReference>
<keyword evidence="2" id="KW-0458">Lysosome</keyword>
<dbReference type="GO" id="GO:1990130">
    <property type="term" value="C:GATOR1 complex"/>
    <property type="evidence" value="ECO:0007669"/>
    <property type="project" value="UniProtKB-UniRule"/>
</dbReference>